<evidence type="ECO:0000313" key="2">
    <source>
        <dbReference type="Proteomes" id="UP000027432"/>
    </source>
</evidence>
<sequence>MRLNERGLGFPFLGEPRMILMHAIADAPSAEPAIDPVHGRRLPQTYARMRLTSR</sequence>
<reference evidence="1 2" key="1">
    <citation type="submission" date="2013-07" db="EMBL/GenBank/DDBJ databases">
        <title>Thioclava pacifica DSM 10166 Genome Sequencing.</title>
        <authorList>
            <person name="Lai Q."/>
            <person name="Shao Z."/>
        </authorList>
    </citation>
    <scope>NUCLEOTIDE SEQUENCE [LARGE SCALE GENOMIC DNA]</scope>
    <source>
        <strain evidence="1 2">DSM 10166</strain>
    </source>
</reference>
<accession>A0A074JZN8</accession>
<protein>
    <submittedName>
        <fullName evidence="1">Uncharacterized protein</fullName>
    </submittedName>
</protein>
<comment type="caution">
    <text evidence="1">The sequence shown here is derived from an EMBL/GenBank/DDBJ whole genome shotgun (WGS) entry which is preliminary data.</text>
</comment>
<organism evidence="1 2">
    <name type="scientific">Thioclava pacifica DSM 10166</name>
    <dbReference type="NCBI Taxonomy" id="1353537"/>
    <lineage>
        <taxon>Bacteria</taxon>
        <taxon>Pseudomonadati</taxon>
        <taxon>Pseudomonadota</taxon>
        <taxon>Alphaproteobacteria</taxon>
        <taxon>Rhodobacterales</taxon>
        <taxon>Paracoccaceae</taxon>
        <taxon>Thioclava</taxon>
    </lineage>
</organism>
<name>A0A074JZN8_9RHOB</name>
<proteinExistence type="predicted"/>
<gene>
    <name evidence="1" type="ORF">TP2_17050</name>
</gene>
<dbReference type="EMBL" id="AUND01000007">
    <property type="protein sequence ID" value="KEO54822.1"/>
    <property type="molecule type" value="Genomic_DNA"/>
</dbReference>
<dbReference type="Proteomes" id="UP000027432">
    <property type="component" value="Unassembled WGS sequence"/>
</dbReference>
<dbReference type="AlphaFoldDB" id="A0A074JZN8"/>
<keyword evidence="2" id="KW-1185">Reference proteome</keyword>
<evidence type="ECO:0000313" key="1">
    <source>
        <dbReference type="EMBL" id="KEO54822.1"/>
    </source>
</evidence>